<dbReference type="GeneID" id="106588773"/>
<keyword evidence="2" id="KW-1185">Reference proteome</keyword>
<dbReference type="Proteomes" id="UP001652741">
    <property type="component" value="Chromosome ssa27"/>
</dbReference>
<sequence length="322" mass="35364">MSAGGGVQRVLLLIIPMFLLALQLLVGLRLPRADHAGSPGAFKDGVAFTVISIEPERRSARQTGSLDFLRDETGASRGYEDENEMPIGDRVNCSRVLLPGESQASQAPGALWLLCVEGWSLPSQGPPCVAYSFSMDEGDTGFLEALSKACDVHRFDPSGQHGDRASSGYRDDGFGGFRQYRAWLDWRTARGRKQKKKKGVLCSGSRTLKDIMETLGHHTVDFLYADLLSAEWRVLQNWAELGTLGRIRHLVATVHLQWAGFEVGGTEAEVVRYWFSVLQGLQDAGFRLVHSSPGAGKSVLRHQVDNAHSSYTLSWVNTGPIH</sequence>
<evidence type="ECO:0000313" key="2">
    <source>
        <dbReference type="Proteomes" id="UP001652741"/>
    </source>
</evidence>
<dbReference type="PANTHER" id="PTHR32026:SF23">
    <property type="entry name" value="METHYLTRANSFERASE-LIKE PROTEIN 24"/>
    <property type="match status" value="1"/>
</dbReference>
<keyword evidence="1" id="KW-0732">Signal</keyword>
<evidence type="ECO:0000313" key="3">
    <source>
        <dbReference type="RefSeq" id="XP_014033650.1"/>
    </source>
</evidence>
<name>A0A1S3Q114_SALSA</name>
<evidence type="ECO:0000256" key="1">
    <source>
        <dbReference type="SAM" id="SignalP"/>
    </source>
</evidence>
<accession>A0A1S3Q114</accession>
<dbReference type="RefSeq" id="XP_014033650.1">
    <property type="nucleotide sequence ID" value="XM_014178175.2"/>
</dbReference>
<protein>
    <submittedName>
        <fullName evidence="3">Probable methyltransferase-like protein 24 isoform X3</fullName>
    </submittedName>
</protein>
<proteinExistence type="predicted"/>
<dbReference type="AlphaFoldDB" id="A0A1S3Q114"/>
<feature type="signal peptide" evidence="1">
    <location>
        <begin position="1"/>
        <end position="27"/>
    </location>
</feature>
<gene>
    <name evidence="3" type="primary">LOC106588773</name>
</gene>
<organism evidence="2 3">
    <name type="scientific">Salmo salar</name>
    <name type="common">Atlantic salmon</name>
    <dbReference type="NCBI Taxonomy" id="8030"/>
    <lineage>
        <taxon>Eukaryota</taxon>
        <taxon>Metazoa</taxon>
        <taxon>Chordata</taxon>
        <taxon>Craniata</taxon>
        <taxon>Vertebrata</taxon>
        <taxon>Euteleostomi</taxon>
        <taxon>Actinopterygii</taxon>
        <taxon>Neopterygii</taxon>
        <taxon>Teleostei</taxon>
        <taxon>Protacanthopterygii</taxon>
        <taxon>Salmoniformes</taxon>
        <taxon>Salmonidae</taxon>
        <taxon>Salmoninae</taxon>
        <taxon>Salmo</taxon>
    </lineage>
</organism>
<feature type="chain" id="PRO_5010215631" evidence="1">
    <location>
        <begin position="28"/>
        <end position="322"/>
    </location>
</feature>
<dbReference type="PANTHER" id="PTHR32026">
    <property type="entry name" value="METHYLTRANSFERASE-LIKE PROTEIN 24"/>
    <property type="match status" value="1"/>
</dbReference>
<reference evidence="3" key="1">
    <citation type="submission" date="2025-08" db="UniProtKB">
        <authorList>
            <consortium name="RefSeq"/>
        </authorList>
    </citation>
    <scope>IDENTIFICATION</scope>
</reference>
<dbReference type="InterPro" id="IPR026913">
    <property type="entry name" value="METTL24"/>
</dbReference>
<dbReference type="Bgee" id="ENSSSAG00000078333">
    <property type="expression patterns" value="Expressed in terminal part of digestive tract and 24 other cell types or tissues"/>
</dbReference>